<dbReference type="OrthoDB" id="774951at2759"/>
<feature type="region of interest" description="Disordered" evidence="1">
    <location>
        <begin position="199"/>
        <end position="220"/>
    </location>
</feature>
<reference evidence="3" key="2">
    <citation type="submission" date="2014-03" db="EMBL/GenBank/DDBJ databases">
        <title>The whipworm genome and dual-species transcriptomics of an intimate host-pathogen interaction.</title>
        <authorList>
            <person name="Foth B.J."/>
            <person name="Tsai I.J."/>
            <person name="Reid A.J."/>
            <person name="Bancroft A.J."/>
            <person name="Nichol S."/>
            <person name="Tracey A."/>
            <person name="Holroyd N."/>
            <person name="Cotton J.A."/>
            <person name="Stanley E.J."/>
            <person name="Zarowiecki M."/>
            <person name="Liu J.Z."/>
            <person name="Huckvale T."/>
            <person name="Cooper P.J."/>
            <person name="Grencis R.K."/>
            <person name="Berriman M."/>
        </authorList>
    </citation>
    <scope>NUCLEOTIDE SEQUENCE [LARGE SCALE GENOMIC DNA]</scope>
</reference>
<dbReference type="SMART" id="SM00455">
    <property type="entry name" value="RBD"/>
    <property type="match status" value="1"/>
</dbReference>
<evidence type="ECO:0000313" key="3">
    <source>
        <dbReference type="EMBL" id="CDW60339.1"/>
    </source>
</evidence>
<proteinExistence type="predicted"/>
<accession>A0A077ZKQ1</accession>
<dbReference type="AlphaFoldDB" id="A0A077ZKQ1"/>
<dbReference type="EMBL" id="HG807025">
    <property type="protein sequence ID" value="CDW60339.1"/>
    <property type="molecule type" value="Genomic_DNA"/>
</dbReference>
<sequence>MSALTAGISQSLSTFGIAEIGAVSSELSEKVNLTFFFKRSSSLALSRILPKVAFYCVFLLLILEIRSFIKSTQECIRELNDRFAGDRNPKSIFLDVSELNFQRLGARASARAGAREYQQLTEHLHQLQQTEQRLLSLAGDSTDASEPSTYSSEAFEELPTLENGGSSAFKYDSVFSGASSHQLHQSHVGSLTPVQSPSVFLSARSPSSSSGRTSPSCSHRRPRLLKVHLPFDQHSTVEVKSGVTLREKIGQILTKRNMTYTVSPSVCTVTKGPSVDDEIVSWATDVGTLEDCEELWVHITIPLFMSIRHRFVSQLFLIVDSSSCCCCCCCFYCC</sequence>
<name>A0A077ZKQ1_TRITR</name>
<evidence type="ECO:0000256" key="1">
    <source>
        <dbReference type="SAM" id="MobiDB-lite"/>
    </source>
</evidence>
<feature type="domain" description="RBD" evidence="2">
    <location>
        <begin position="223"/>
        <end position="300"/>
    </location>
</feature>
<feature type="compositionally biased region" description="Low complexity" evidence="1">
    <location>
        <begin position="199"/>
        <end position="217"/>
    </location>
</feature>
<dbReference type="PROSITE" id="PS50898">
    <property type="entry name" value="RBD"/>
    <property type="match status" value="1"/>
</dbReference>
<dbReference type="InterPro" id="IPR003116">
    <property type="entry name" value="RBD_dom"/>
</dbReference>
<dbReference type="Proteomes" id="UP000030665">
    <property type="component" value="Unassembled WGS sequence"/>
</dbReference>
<dbReference type="Gene3D" id="3.10.20.90">
    <property type="entry name" value="Phosphatidylinositol 3-kinase Catalytic Subunit, Chain A, domain 1"/>
    <property type="match status" value="1"/>
</dbReference>
<evidence type="ECO:0000259" key="2">
    <source>
        <dbReference type="PROSITE" id="PS50898"/>
    </source>
</evidence>
<gene>
    <name evidence="3" type="ORF">TTRE_0000870701</name>
</gene>
<dbReference type="CDD" id="cd01816">
    <property type="entry name" value="RBD_RAF"/>
    <property type="match status" value="1"/>
</dbReference>
<protein>
    <submittedName>
        <fullName evidence="3">RBD domain containing protein</fullName>
    </submittedName>
</protein>
<dbReference type="InterPro" id="IPR029071">
    <property type="entry name" value="Ubiquitin-like_domsf"/>
</dbReference>
<evidence type="ECO:0000313" key="4">
    <source>
        <dbReference type="Proteomes" id="UP000030665"/>
    </source>
</evidence>
<dbReference type="SUPFAM" id="SSF54236">
    <property type="entry name" value="Ubiquitin-like"/>
    <property type="match status" value="1"/>
</dbReference>
<dbReference type="STRING" id="36087.A0A077ZKQ1"/>
<organism evidence="3 4">
    <name type="scientific">Trichuris trichiura</name>
    <name type="common">Whipworm</name>
    <name type="synonym">Trichocephalus trichiurus</name>
    <dbReference type="NCBI Taxonomy" id="36087"/>
    <lineage>
        <taxon>Eukaryota</taxon>
        <taxon>Metazoa</taxon>
        <taxon>Ecdysozoa</taxon>
        <taxon>Nematoda</taxon>
        <taxon>Enoplea</taxon>
        <taxon>Dorylaimia</taxon>
        <taxon>Trichinellida</taxon>
        <taxon>Trichuridae</taxon>
        <taxon>Trichuris</taxon>
    </lineage>
</organism>
<keyword evidence="4" id="KW-1185">Reference proteome</keyword>
<dbReference type="Pfam" id="PF02196">
    <property type="entry name" value="RBD"/>
    <property type="match status" value="1"/>
</dbReference>
<reference evidence="3" key="1">
    <citation type="submission" date="2014-01" db="EMBL/GenBank/DDBJ databases">
        <authorList>
            <person name="Aslett M."/>
        </authorList>
    </citation>
    <scope>NUCLEOTIDE SEQUENCE</scope>
</reference>
<dbReference type="GO" id="GO:0007165">
    <property type="term" value="P:signal transduction"/>
    <property type="evidence" value="ECO:0007669"/>
    <property type="project" value="InterPro"/>
</dbReference>